<comment type="caution">
    <text evidence="1">The sequence shown here is derived from an EMBL/GenBank/DDBJ whole genome shotgun (WGS) entry which is preliminary data.</text>
</comment>
<name>A0ACB8HGX3_PSICU</name>
<organism evidence="1 2">
    <name type="scientific">Psilocybe cubensis</name>
    <name type="common">Psychedelic mushroom</name>
    <name type="synonym">Stropharia cubensis</name>
    <dbReference type="NCBI Taxonomy" id="181762"/>
    <lineage>
        <taxon>Eukaryota</taxon>
        <taxon>Fungi</taxon>
        <taxon>Dikarya</taxon>
        <taxon>Basidiomycota</taxon>
        <taxon>Agaricomycotina</taxon>
        <taxon>Agaricomycetes</taxon>
        <taxon>Agaricomycetidae</taxon>
        <taxon>Agaricales</taxon>
        <taxon>Agaricineae</taxon>
        <taxon>Strophariaceae</taxon>
        <taxon>Psilocybe</taxon>
    </lineage>
</organism>
<dbReference type="Proteomes" id="UP000664032">
    <property type="component" value="Unassembled WGS sequence"/>
</dbReference>
<keyword evidence="2" id="KW-1185">Reference proteome</keyword>
<reference evidence="1" key="1">
    <citation type="submission" date="2021-10" db="EMBL/GenBank/DDBJ databases">
        <title>Psilocybe cubensis genome.</title>
        <authorList>
            <person name="Mckernan K.J."/>
            <person name="Crawford S."/>
            <person name="Trippe A."/>
            <person name="Kane L.T."/>
            <person name="Mclaughlin S."/>
        </authorList>
    </citation>
    <scope>NUCLEOTIDE SEQUENCE</scope>
    <source>
        <strain evidence="1">MGC-MH-2018</strain>
    </source>
</reference>
<evidence type="ECO:0000313" key="2">
    <source>
        <dbReference type="Proteomes" id="UP000664032"/>
    </source>
</evidence>
<protein>
    <submittedName>
        <fullName evidence="1">Uncharacterized protein</fullName>
    </submittedName>
</protein>
<proteinExistence type="predicted"/>
<evidence type="ECO:0000313" key="1">
    <source>
        <dbReference type="EMBL" id="KAH9487270.1"/>
    </source>
</evidence>
<accession>A0ACB8HGX3</accession>
<sequence length="780" mass="86725">MSKGKARQAPTRSSARLQTSNKSLDESAHSLPEEGTRLNSSTIPVDNGHSGLSSGTSPSVSELHSTARTDIPQGREGSASRTRRNTTATLSPVQRKSMKRSHKQANSGQTSGTKGVFASAASSPIHKFFQQPSKEFRKNIKHVPSTKTRPFHPFDQHLHPDLRLNEVVVLDTLPTILSQYCDDIIEENADYLRTAGPLPDAPSQPNAVRNEEALVNEYIKSNQACLQVASGLLFKKGWEDIFNMTKPNKVERQEGIADVLISIDPETGGKHLTAKHRSDLKLLRKYLLDVFVTLEFKSLVAAPHIFEDLLRLEGKFPWSTCQERTDDNEKSTTCRASAGNAHRVNGRLQTTGRPTSPDSSIILQLIEDARSQERPPKRLKADLDNLSKTAAKQDSVYACQQIWTQLVVEDASVAIFSSGNEEFVAIRDRGKQTLYLSPMIKCTSNSSITHSKILVACILLGFNDALERARQLEAMSTVPGSEVSPGYRINVDRLPFYVKKNLTAELFNKVRSEQTHPQNYDQIRFHDSSISERLGGPPGATTWHLQKRGSHRDAVDLEPEPSGRLFLDFNYESQLDKKVFVVYLGLVEEEPRNAPKYYSKPLFMKLTRNAPLSKMLEVEHDNYADLRAKGVRAIVQVYGLFENPDLPNHRFLILESGGKPVTLETTAHCKRFKCAHTRSAVIRLALTIVSRGSYLAALNSFHDVDISIGNIMNDHIVMNKERDVFVVSLAHVSQPATSSVKRDEVKAFHNAIRAFPSFDITTTKEALPTGNAVSSSESEG</sequence>
<gene>
    <name evidence="1" type="ORF">JR316_0001340</name>
</gene>
<dbReference type="EMBL" id="JAFIQS020000001">
    <property type="protein sequence ID" value="KAH9487270.1"/>
    <property type="molecule type" value="Genomic_DNA"/>
</dbReference>